<feature type="transmembrane region" description="Helical" evidence="1">
    <location>
        <begin position="12"/>
        <end position="38"/>
    </location>
</feature>
<feature type="transmembrane region" description="Helical" evidence="1">
    <location>
        <begin position="157"/>
        <end position="175"/>
    </location>
</feature>
<feature type="transmembrane region" description="Helical" evidence="1">
    <location>
        <begin position="76"/>
        <end position="95"/>
    </location>
</feature>
<evidence type="ECO:0000313" key="2">
    <source>
        <dbReference type="EMBL" id="TGY14015.1"/>
    </source>
</evidence>
<dbReference type="EMBL" id="SRYV01000011">
    <property type="protein sequence ID" value="TGY14015.1"/>
    <property type="molecule type" value="Genomic_DNA"/>
</dbReference>
<keyword evidence="1" id="KW-1133">Transmembrane helix</keyword>
<organism evidence="2 3">
    <name type="scientific">Lactobacillus intestinalis</name>
    <dbReference type="NCBI Taxonomy" id="151781"/>
    <lineage>
        <taxon>Bacteria</taxon>
        <taxon>Bacillati</taxon>
        <taxon>Bacillota</taxon>
        <taxon>Bacilli</taxon>
        <taxon>Lactobacillales</taxon>
        <taxon>Lactobacillaceae</taxon>
        <taxon>Lactobacillus</taxon>
    </lineage>
</organism>
<gene>
    <name evidence="2" type="ORF">E5351_06705</name>
</gene>
<dbReference type="Proteomes" id="UP000309117">
    <property type="component" value="Unassembled WGS sequence"/>
</dbReference>
<proteinExistence type="predicted"/>
<feature type="transmembrane region" description="Helical" evidence="1">
    <location>
        <begin position="44"/>
        <end position="64"/>
    </location>
</feature>
<protein>
    <recommendedName>
        <fullName evidence="4">Prophage related protein</fullName>
    </recommendedName>
</protein>
<reference evidence="2 3" key="1">
    <citation type="submission" date="2019-04" db="EMBL/GenBank/DDBJ databases">
        <title>Microbes associate with the intestines of laboratory mice.</title>
        <authorList>
            <person name="Navarre W."/>
            <person name="Wong E."/>
            <person name="Huang K."/>
            <person name="Tropini C."/>
            <person name="Ng K."/>
            <person name="Yu B."/>
        </authorList>
    </citation>
    <scope>NUCLEOTIDE SEQUENCE [LARGE SCALE GENOMIC DNA]</scope>
    <source>
        <strain evidence="2 3">NM61_E11</strain>
    </source>
</reference>
<feature type="transmembrane region" description="Helical" evidence="1">
    <location>
        <begin position="101"/>
        <end position="119"/>
    </location>
</feature>
<evidence type="ECO:0000313" key="3">
    <source>
        <dbReference type="Proteomes" id="UP000309117"/>
    </source>
</evidence>
<keyword evidence="1" id="KW-0472">Membrane</keyword>
<dbReference type="RefSeq" id="WP_004040492.1">
    <property type="nucleotide sequence ID" value="NZ_AQFR02000003.1"/>
</dbReference>
<sequence>MKQNNSLNVRRLVGAILLALFAIGILGYSQSLLGIAWVGKVRQFQQFLYFYGAWAIGLAIWYFVTLKKTPNKKAELIVKVIFFVVIGLNAFYAAMLDYSDATIYGVVLMIIYAIGCPWGKAGYSKHPYQDITEESNQTAVNNSTNDNSKPWYKTPSTWVIIVLSVLVLSMGFFILTDGSFRDSSNNNSFDSHQSSSSDNHSLKVDYKSYKIKAIKTYRVNYTDHSWDGGDVKINKIVIYQTAKPYKYDSANDGKFTIHGFAKIYMSVKAADDISIYPTQGTYSYSNGEQHEADSMEDWDGDINDGIKKSGTITLPIQKLSSTSSLKSIRMKFDASSQDEDNESMDKTFDLTIDLK</sequence>
<keyword evidence="1" id="KW-0812">Transmembrane</keyword>
<accession>A0A4S2BIL6</accession>
<name>A0A4S2BIL6_9LACO</name>
<evidence type="ECO:0000256" key="1">
    <source>
        <dbReference type="SAM" id="Phobius"/>
    </source>
</evidence>
<comment type="caution">
    <text evidence="2">The sequence shown here is derived from an EMBL/GenBank/DDBJ whole genome shotgun (WGS) entry which is preliminary data.</text>
</comment>
<evidence type="ECO:0008006" key="4">
    <source>
        <dbReference type="Google" id="ProtNLM"/>
    </source>
</evidence>
<dbReference type="AlphaFoldDB" id="A0A4S2BIL6"/>